<evidence type="ECO:0000259" key="12">
    <source>
        <dbReference type="PROSITE" id="PS51671"/>
    </source>
</evidence>
<dbReference type="SUPFAM" id="SSF52283">
    <property type="entry name" value="Formate/glycerate dehydrogenase catalytic domain-like"/>
    <property type="match status" value="1"/>
</dbReference>
<dbReference type="PROSITE" id="PS00671">
    <property type="entry name" value="D_2_HYDROXYACID_DH_3"/>
    <property type="match status" value="1"/>
</dbReference>
<dbReference type="Pfam" id="PF02826">
    <property type="entry name" value="2-Hacid_dh_C"/>
    <property type="match status" value="1"/>
</dbReference>
<dbReference type="UniPathway" id="UPA00135">
    <property type="reaction ID" value="UER00196"/>
</dbReference>
<evidence type="ECO:0000313" key="13">
    <source>
        <dbReference type="EMBL" id="CCI48996.1"/>
    </source>
</evidence>
<dbReference type="PROSITE" id="PS00065">
    <property type="entry name" value="D_2_HYDROXYACID_DH_1"/>
    <property type="match status" value="1"/>
</dbReference>
<dbReference type="GO" id="GO:0004617">
    <property type="term" value="F:phosphoglycerate dehydrogenase activity"/>
    <property type="evidence" value="ECO:0007669"/>
    <property type="project" value="UniProtKB-EC"/>
</dbReference>
<dbReference type="GO" id="GO:0051287">
    <property type="term" value="F:NAD binding"/>
    <property type="evidence" value="ECO:0007669"/>
    <property type="project" value="InterPro"/>
</dbReference>
<dbReference type="PROSITE" id="PS51671">
    <property type="entry name" value="ACT"/>
    <property type="match status" value="1"/>
</dbReference>
<dbReference type="FunFam" id="3.40.50.720:FF:000041">
    <property type="entry name" value="D-3-phosphoglycerate dehydrogenase"/>
    <property type="match status" value="1"/>
</dbReference>
<keyword evidence="7" id="KW-0520">NAD</keyword>
<evidence type="ECO:0000313" key="15">
    <source>
        <dbReference type="Proteomes" id="UP000053237"/>
    </source>
</evidence>
<dbReference type="InterPro" id="IPR006139">
    <property type="entry name" value="D-isomer_2_OHA_DH_cat_dom"/>
</dbReference>
<comment type="similarity">
    <text evidence="3 11">Belongs to the D-isomer specific 2-hydroxyacid dehydrogenase family.</text>
</comment>
<dbReference type="CDD" id="cd12176">
    <property type="entry name" value="PGDH_3"/>
    <property type="match status" value="1"/>
</dbReference>
<dbReference type="AlphaFoldDB" id="A0A024GQE3"/>
<gene>
    <name evidence="13" type="ORF">BN9_102500</name>
    <name evidence="14" type="ORF">BN9_102510</name>
</gene>
<accession>A0A024GQE3</accession>
<dbReference type="SUPFAM" id="SSF51735">
    <property type="entry name" value="NAD(P)-binding Rossmann-fold domains"/>
    <property type="match status" value="1"/>
</dbReference>
<comment type="function">
    <text evidence="1">Catalyzes the reversible oxidation of 3-phospho-D-glycerate to 3-phosphonooxypyruvate, the first step of the phosphorylated L-serine biosynthesis pathway. Also catalyzes the reversible oxidation of 2-hydroxyglutarate to 2-oxoglutarate.</text>
</comment>
<evidence type="ECO:0000256" key="7">
    <source>
        <dbReference type="ARBA" id="ARBA00023027"/>
    </source>
</evidence>
<evidence type="ECO:0000256" key="11">
    <source>
        <dbReference type="RuleBase" id="RU003719"/>
    </source>
</evidence>
<keyword evidence="6 11" id="KW-0560">Oxidoreductase</keyword>
<protein>
    <recommendedName>
        <fullName evidence="8">2-oxoglutarate reductase</fullName>
        <ecNumber evidence="4">1.1.1.399</ecNumber>
        <ecNumber evidence="5">1.1.1.95</ecNumber>
    </recommendedName>
</protein>
<dbReference type="InterPro" id="IPR036291">
    <property type="entry name" value="NAD(P)-bd_dom_sf"/>
</dbReference>
<dbReference type="EC" id="1.1.1.95" evidence="5"/>
<dbReference type="InterPro" id="IPR002912">
    <property type="entry name" value="ACT_dom"/>
</dbReference>
<dbReference type="NCBIfam" id="NF008759">
    <property type="entry name" value="PRK11790.1"/>
    <property type="match status" value="1"/>
</dbReference>
<name>A0A024GQE3_9STRA</name>
<dbReference type="PANTHER" id="PTHR43761">
    <property type="entry name" value="D-ISOMER SPECIFIC 2-HYDROXYACID DEHYDROGENASE FAMILY PROTEIN (AFU_ORTHOLOGUE AFUA_1G13630)"/>
    <property type="match status" value="1"/>
</dbReference>
<dbReference type="PROSITE" id="PS00670">
    <property type="entry name" value="D_2_HYDROXYACID_DH_2"/>
    <property type="match status" value="1"/>
</dbReference>
<dbReference type="InterPro" id="IPR029753">
    <property type="entry name" value="D-isomer_DH_CS"/>
</dbReference>
<dbReference type="InterPro" id="IPR029752">
    <property type="entry name" value="D-isomer_DH_CS1"/>
</dbReference>
<evidence type="ECO:0000256" key="1">
    <source>
        <dbReference type="ARBA" id="ARBA00003800"/>
    </source>
</evidence>
<dbReference type="Gene3D" id="3.40.50.720">
    <property type="entry name" value="NAD(P)-binding Rossmann-like Domain"/>
    <property type="match status" value="2"/>
</dbReference>
<comment type="pathway">
    <text evidence="2">Amino-acid biosynthesis; L-serine biosynthesis; L-serine from 3-phospho-D-glycerate: step 1/3.</text>
</comment>
<evidence type="ECO:0000256" key="8">
    <source>
        <dbReference type="ARBA" id="ARBA00030455"/>
    </source>
</evidence>
<dbReference type="InterPro" id="IPR045865">
    <property type="entry name" value="ACT-like_dom_sf"/>
</dbReference>
<evidence type="ECO:0000256" key="5">
    <source>
        <dbReference type="ARBA" id="ARBA00013143"/>
    </source>
</evidence>
<dbReference type="GO" id="GO:0006564">
    <property type="term" value="P:L-serine biosynthetic process"/>
    <property type="evidence" value="ECO:0007669"/>
    <property type="project" value="UniProtKB-ARBA"/>
</dbReference>
<keyword evidence="15" id="KW-1185">Reference proteome</keyword>
<dbReference type="InterPro" id="IPR006140">
    <property type="entry name" value="D-isomer_DH_NAD-bd"/>
</dbReference>
<evidence type="ECO:0000313" key="14">
    <source>
        <dbReference type="EMBL" id="CCI48997.1"/>
    </source>
</evidence>
<dbReference type="Pfam" id="PF22629">
    <property type="entry name" value="ACT_AHAS_ss"/>
    <property type="match status" value="1"/>
</dbReference>
<feature type="domain" description="ACT" evidence="12">
    <location>
        <begin position="378"/>
        <end position="447"/>
    </location>
</feature>
<dbReference type="EMBL" id="CAIX01000266">
    <property type="protein sequence ID" value="CCI48996.1"/>
    <property type="molecule type" value="Genomic_DNA"/>
</dbReference>
<dbReference type="STRING" id="65357.A0A024GQE3"/>
<sequence length="447" mass="49278">MYACLHFRPFHRHKILTKVSWLTESLLFSTSTPTSTSKFSCNAKTKVVLLENIHPRAIEIFHQENFQVETYKQALSGEELINVAADANLLGIRSKTHLDSRFFETIGWHAHRLWAVGCFCIGTNQVDLHSAASSGVPVFNAPFSNTRSVAEKTIAEIIALHRKLFQRSMELHDGNWNKSAAGCHEVRGSVLGIIGYGRIGSQVSVLAELLGMKVVFYDPVKCLPLGNATQLDSLEQVLAISDAITLHVPATKATKNMINATTLSHMKDGAILVNNARGTVLDIEAVADALRNSKLGGCAVDVFPLEPEKNGQHFDTVLRNLRNVILTPHIGGSTEEAQGNIAVEVASKLVRYLHNGSTTTSTNTPEIEMLPVRSNFMRILHMHHNVPGVLSKIHTVLSDFGVNVISQHLQSDPKHSYIALEIEKFHAKLVMRELGKIGETIFLRALL</sequence>
<evidence type="ECO:0000256" key="3">
    <source>
        <dbReference type="ARBA" id="ARBA00005854"/>
    </source>
</evidence>
<dbReference type="InterPro" id="IPR050418">
    <property type="entry name" value="D-iso_2-hydroxyacid_DH_PdxB"/>
</dbReference>
<evidence type="ECO:0000256" key="2">
    <source>
        <dbReference type="ARBA" id="ARBA00005216"/>
    </source>
</evidence>
<dbReference type="OrthoDB" id="418179at2759"/>
<dbReference type="Pfam" id="PF00389">
    <property type="entry name" value="2-Hacid_dh"/>
    <property type="match status" value="1"/>
</dbReference>
<dbReference type="InterPro" id="IPR054480">
    <property type="entry name" value="AHAS_small-like_ACT"/>
</dbReference>
<comment type="catalytic activity">
    <reaction evidence="9">
        <text>(R)-2-hydroxyglutarate + NAD(+) = 2-oxoglutarate + NADH + H(+)</text>
        <dbReference type="Rhea" id="RHEA:49612"/>
        <dbReference type="ChEBI" id="CHEBI:15378"/>
        <dbReference type="ChEBI" id="CHEBI:15801"/>
        <dbReference type="ChEBI" id="CHEBI:16810"/>
        <dbReference type="ChEBI" id="CHEBI:57540"/>
        <dbReference type="ChEBI" id="CHEBI:57945"/>
        <dbReference type="EC" id="1.1.1.399"/>
    </reaction>
</comment>
<evidence type="ECO:0000256" key="10">
    <source>
        <dbReference type="ARBA" id="ARBA00048731"/>
    </source>
</evidence>
<dbReference type="GO" id="GO:0047545">
    <property type="term" value="F:(S)-2-hydroxyglutarate dehydrogenase activity"/>
    <property type="evidence" value="ECO:0007669"/>
    <property type="project" value="UniProtKB-ARBA"/>
</dbReference>
<proteinExistence type="inferred from homology"/>
<dbReference type="EC" id="1.1.1.399" evidence="4"/>
<comment type="caution">
    <text evidence="13">The sequence shown here is derived from an EMBL/GenBank/DDBJ whole genome shotgun (WGS) entry which is preliminary data.</text>
</comment>
<dbReference type="InParanoid" id="A0A024GQE3"/>
<comment type="catalytic activity">
    <reaction evidence="10">
        <text>(2R)-3-phosphoglycerate + NAD(+) = 3-phosphooxypyruvate + NADH + H(+)</text>
        <dbReference type="Rhea" id="RHEA:12641"/>
        <dbReference type="ChEBI" id="CHEBI:15378"/>
        <dbReference type="ChEBI" id="CHEBI:18110"/>
        <dbReference type="ChEBI" id="CHEBI:57540"/>
        <dbReference type="ChEBI" id="CHEBI:57945"/>
        <dbReference type="ChEBI" id="CHEBI:58272"/>
        <dbReference type="EC" id="1.1.1.95"/>
    </reaction>
</comment>
<dbReference type="Proteomes" id="UP000053237">
    <property type="component" value="Unassembled WGS sequence"/>
</dbReference>
<dbReference type="EMBL" id="CAIX01000266">
    <property type="protein sequence ID" value="CCI48997.1"/>
    <property type="molecule type" value="Genomic_DNA"/>
</dbReference>
<dbReference type="SUPFAM" id="SSF55021">
    <property type="entry name" value="ACT-like"/>
    <property type="match status" value="1"/>
</dbReference>
<dbReference type="Gene3D" id="3.30.70.260">
    <property type="match status" value="1"/>
</dbReference>
<evidence type="ECO:0000256" key="9">
    <source>
        <dbReference type="ARBA" id="ARBA00048126"/>
    </source>
</evidence>
<organism evidence="13 15">
    <name type="scientific">Albugo candida</name>
    <dbReference type="NCBI Taxonomy" id="65357"/>
    <lineage>
        <taxon>Eukaryota</taxon>
        <taxon>Sar</taxon>
        <taxon>Stramenopiles</taxon>
        <taxon>Oomycota</taxon>
        <taxon>Peronosporomycetes</taxon>
        <taxon>Albuginales</taxon>
        <taxon>Albuginaceae</taxon>
        <taxon>Albugo</taxon>
    </lineage>
</organism>
<evidence type="ECO:0000256" key="4">
    <source>
        <dbReference type="ARBA" id="ARBA00013001"/>
    </source>
</evidence>
<reference evidence="13 15" key="1">
    <citation type="submission" date="2012-05" db="EMBL/GenBank/DDBJ databases">
        <title>Recombination and specialization in a pathogen metapopulation.</title>
        <authorList>
            <person name="Gardiner A."/>
            <person name="Kemen E."/>
            <person name="Schultz-Larsen T."/>
            <person name="MacLean D."/>
            <person name="Van Oosterhout C."/>
            <person name="Jones J.D.G."/>
        </authorList>
    </citation>
    <scope>NUCLEOTIDE SEQUENCE [LARGE SCALE GENOMIC DNA]</scope>
    <source>
        <strain evidence="13 15">Ac Nc2</strain>
    </source>
</reference>
<evidence type="ECO:0000256" key="6">
    <source>
        <dbReference type="ARBA" id="ARBA00023002"/>
    </source>
</evidence>
<dbReference type="PANTHER" id="PTHR43761:SF1">
    <property type="entry name" value="D-ISOMER SPECIFIC 2-HYDROXYACID DEHYDROGENASE CATALYTIC DOMAIN-CONTAINING PROTEIN-RELATED"/>
    <property type="match status" value="1"/>
</dbReference>